<dbReference type="Proteomes" id="UP000005017">
    <property type="component" value="Unassembled WGS sequence"/>
</dbReference>
<evidence type="ECO:0000313" key="1">
    <source>
        <dbReference type="EMBL" id="EFC06109.1"/>
    </source>
</evidence>
<dbReference type="AlphaFoldDB" id="D2MM33"/>
<comment type="caution">
    <text evidence="1">The sequence shown here is derived from an EMBL/GenBank/DDBJ whole genome shotgun (WGS) entry which is preliminary data.</text>
</comment>
<accession>D2MM33</accession>
<gene>
    <name evidence="1" type="ORF">HMPREF9013_0804</name>
</gene>
<protein>
    <submittedName>
        <fullName evidence="1">Uncharacterized protein</fullName>
    </submittedName>
</protein>
<organism evidence="1 2">
    <name type="scientific">Bulleidia extructa W1219</name>
    <dbReference type="NCBI Taxonomy" id="679192"/>
    <lineage>
        <taxon>Bacteria</taxon>
        <taxon>Bacillati</taxon>
        <taxon>Bacillota</taxon>
        <taxon>Erysipelotrichia</taxon>
        <taxon>Erysipelotrichales</taxon>
        <taxon>Erysipelotrichaceae</taxon>
        <taxon>Bulleidia</taxon>
    </lineage>
</organism>
<dbReference type="Pfam" id="PF14386">
    <property type="entry name" value="DUF4417"/>
    <property type="match status" value="1"/>
</dbReference>
<dbReference type="EMBL" id="ADFR01000002">
    <property type="protein sequence ID" value="EFC06109.1"/>
    <property type="molecule type" value="Genomic_DNA"/>
</dbReference>
<keyword evidence="2" id="KW-1185">Reference proteome</keyword>
<sequence length="67" mass="7767">MAVSTVGVKRDDDALQVWKDGMDAMIDKIKPSVILVYGGKLEYAYNEDIEVKYFKNKVTERMKHEKK</sequence>
<reference evidence="2" key="1">
    <citation type="submission" date="2009-12" db="EMBL/GenBank/DDBJ databases">
        <title>Sequence of Clostridiales genomosp. BVAB3 str. UPII9-5.</title>
        <authorList>
            <person name="Madupu R."/>
            <person name="Durkin A.S."/>
            <person name="Torralba M."/>
            <person name="Methe B."/>
            <person name="Sutton G.G."/>
            <person name="Strausberg R.L."/>
            <person name="Nelson K.E."/>
        </authorList>
    </citation>
    <scope>NUCLEOTIDE SEQUENCE [LARGE SCALE GENOMIC DNA]</scope>
    <source>
        <strain evidence="2">W1219</strain>
    </source>
</reference>
<name>D2MM33_9FIRM</name>
<dbReference type="InterPro" id="IPR025530">
    <property type="entry name" value="DUF4417"/>
</dbReference>
<evidence type="ECO:0000313" key="2">
    <source>
        <dbReference type="Proteomes" id="UP000005017"/>
    </source>
</evidence>
<proteinExistence type="predicted"/>
<dbReference type="STRING" id="679192.HMPREF9013_0804"/>